<evidence type="ECO:0000256" key="7">
    <source>
        <dbReference type="ARBA" id="ARBA00023136"/>
    </source>
</evidence>
<evidence type="ECO:0000256" key="2">
    <source>
        <dbReference type="ARBA" id="ARBA00022676"/>
    </source>
</evidence>
<evidence type="ECO:0000259" key="12">
    <source>
        <dbReference type="Pfam" id="PF13439"/>
    </source>
</evidence>
<sequence length="405" mass="46037">MQVVFIHPDLGIGGGERLVVDAALALKKKGHRVSFITAHHDHNHCFEETKDGSFSVTTVGDWIPVNVFGSFHAVLAYAKMVYLAIYLILLSRLKPDVIFCDQVSICVPFLRLGTSAKIVFYCHFPDKLLTKRETFLKWLYRKPLDWLEEKTTGMAHLLLVNSHFTAKTFRTAFLSLKKMETHVLHPSLNTANFDRALQHPAKLLEPKIPPSSRRFMFLSINRFERKKNLALAIRALDNLRGEVTHENWKSIHLVIAGGYDERVKENVDYYKELQKLVESMQLRDKVTFCRSIQSSQKMALLKSSTAVLYTPDNEHFGIVPVEAMYMQTPVIAVNTGGPRETVVHNETGFLCDGDAEHFSSAMLRLIQKPMLSKEMGAKGRERVLKNFSFDNFANTLNGIIQSILT</sequence>
<keyword evidence="2 10" id="KW-0328">Glycosyltransferase</keyword>
<dbReference type="EC" id="2.4.1.132" evidence="10"/>
<evidence type="ECO:0000256" key="10">
    <source>
        <dbReference type="RuleBase" id="RU367136"/>
    </source>
</evidence>
<dbReference type="Pfam" id="PF13439">
    <property type="entry name" value="Glyco_transf_4"/>
    <property type="match status" value="1"/>
</dbReference>
<evidence type="ECO:0000313" key="13">
    <source>
        <dbReference type="EMBL" id="CAK8689685.1"/>
    </source>
</evidence>
<dbReference type="InterPro" id="IPR027054">
    <property type="entry name" value="ALG2"/>
</dbReference>
<dbReference type="SUPFAM" id="SSF53756">
    <property type="entry name" value="UDP-Glycosyltransferase/glycogen phosphorylase"/>
    <property type="match status" value="1"/>
</dbReference>
<dbReference type="InterPro" id="IPR001296">
    <property type="entry name" value="Glyco_trans_1"/>
</dbReference>
<accession>A0ABP0GHK0</accession>
<proteinExistence type="inferred from homology"/>
<evidence type="ECO:0000313" key="14">
    <source>
        <dbReference type="Proteomes" id="UP001642483"/>
    </source>
</evidence>
<comment type="subcellular location">
    <subcellularLocation>
        <location evidence="10">Endoplasmic reticulum membrane</location>
        <topology evidence="10">Single-pass membrane protein</topology>
    </subcellularLocation>
</comment>
<comment type="catalytic activity">
    <reaction evidence="8 10">
        <text>a beta-D-Man-(1-&gt;4)-beta-D-GlcNAc-(1-&gt;4)-alpha-D-GlcNAc-diphospho-di-trans,poly-cis-dolichol + GDP-alpha-D-mannose = an alpha-D-Man-(1-&gt;3)-beta-D-Man-(1-&gt;4)-beta-D-GlcNAc-(1-&gt;4)-alpha-D-GlcNAc-diphospho-di-trans,poly-cis-dolichol + GDP + H(+)</text>
        <dbReference type="Rhea" id="RHEA:29515"/>
        <dbReference type="Rhea" id="RHEA-COMP:19511"/>
        <dbReference type="Rhea" id="RHEA-COMP:19513"/>
        <dbReference type="ChEBI" id="CHEBI:15378"/>
        <dbReference type="ChEBI" id="CHEBI:57527"/>
        <dbReference type="ChEBI" id="CHEBI:58189"/>
        <dbReference type="ChEBI" id="CHEBI:58472"/>
        <dbReference type="ChEBI" id="CHEBI:132510"/>
        <dbReference type="EC" id="2.4.1.132"/>
    </reaction>
    <physiologicalReaction direction="left-to-right" evidence="8 10">
        <dbReference type="Rhea" id="RHEA:29516"/>
    </physiologicalReaction>
</comment>
<evidence type="ECO:0000256" key="8">
    <source>
        <dbReference type="ARBA" id="ARBA00045103"/>
    </source>
</evidence>
<evidence type="ECO:0000256" key="1">
    <source>
        <dbReference type="ARBA" id="ARBA00004922"/>
    </source>
</evidence>
<dbReference type="CDD" id="cd03805">
    <property type="entry name" value="GT4_ALG2-like"/>
    <property type="match status" value="1"/>
</dbReference>
<gene>
    <name evidence="13" type="ORF">CVLEPA_LOCUS21651</name>
</gene>
<dbReference type="Pfam" id="PF00534">
    <property type="entry name" value="Glycos_transf_1"/>
    <property type="match status" value="1"/>
</dbReference>
<name>A0ABP0GHK0_CLALP</name>
<keyword evidence="5" id="KW-0256">Endoplasmic reticulum</keyword>
<comment type="catalytic activity">
    <reaction evidence="9 10">
        <text>an alpha-D-Man-(1-&gt;3)-beta-D-Man-(1-&gt;4)-beta-D-GlcNAc-(1-&gt;4)-alpha-D-GlcNAc-diphospho-di-trans,poly-cis-dolichol + GDP-alpha-D-mannose = an alpha-D-Man-(1-&gt;3)-[alpha-D-Man-(1-&gt;6)]-beta-D-Man-(1-&gt;4)-beta-D-GlcNAc-(1-&gt;4)-alpha-D-GlcNAc-diphospho-di-trans,poly-cis-dolichol + GDP + H(+)</text>
        <dbReference type="Rhea" id="RHEA:29519"/>
        <dbReference type="Rhea" id="RHEA-COMP:19513"/>
        <dbReference type="Rhea" id="RHEA-COMP:19515"/>
        <dbReference type="ChEBI" id="CHEBI:15378"/>
        <dbReference type="ChEBI" id="CHEBI:57527"/>
        <dbReference type="ChEBI" id="CHEBI:58189"/>
        <dbReference type="ChEBI" id="CHEBI:132510"/>
        <dbReference type="ChEBI" id="CHEBI:132511"/>
        <dbReference type="EC" id="2.4.1.257"/>
    </reaction>
    <physiologicalReaction direction="left-to-right" evidence="9 10">
        <dbReference type="Rhea" id="RHEA:29520"/>
    </physiologicalReaction>
</comment>
<evidence type="ECO:0000256" key="4">
    <source>
        <dbReference type="ARBA" id="ARBA00022692"/>
    </source>
</evidence>
<keyword evidence="4" id="KW-0812">Transmembrane</keyword>
<evidence type="ECO:0000256" key="5">
    <source>
        <dbReference type="ARBA" id="ARBA00022824"/>
    </source>
</evidence>
<dbReference type="EMBL" id="CAWYQH010000108">
    <property type="protein sequence ID" value="CAK8689685.1"/>
    <property type="molecule type" value="Genomic_DNA"/>
</dbReference>
<keyword evidence="6" id="KW-1133">Transmembrane helix</keyword>
<feature type="domain" description="Glycosyl transferase family 1" evidence="11">
    <location>
        <begin position="209"/>
        <end position="382"/>
    </location>
</feature>
<keyword evidence="7" id="KW-0472">Membrane</keyword>
<comment type="pathway">
    <text evidence="1 10">Protein modification; protein glycosylation.</text>
</comment>
<comment type="caution">
    <text evidence="13">The sequence shown here is derived from an EMBL/GenBank/DDBJ whole genome shotgun (WGS) entry which is preliminary data.</text>
</comment>
<reference evidence="13 14" key="1">
    <citation type="submission" date="2024-02" db="EMBL/GenBank/DDBJ databases">
        <authorList>
            <person name="Daric V."/>
            <person name="Darras S."/>
        </authorList>
    </citation>
    <scope>NUCLEOTIDE SEQUENCE [LARGE SCALE GENOMIC DNA]</scope>
</reference>
<evidence type="ECO:0000259" key="11">
    <source>
        <dbReference type="Pfam" id="PF00534"/>
    </source>
</evidence>
<dbReference type="Gene3D" id="3.40.50.2000">
    <property type="entry name" value="Glycogen Phosphorylase B"/>
    <property type="match status" value="2"/>
</dbReference>
<keyword evidence="14" id="KW-1185">Reference proteome</keyword>
<dbReference type="Proteomes" id="UP001642483">
    <property type="component" value="Unassembled WGS sequence"/>
</dbReference>
<dbReference type="PANTHER" id="PTHR45918">
    <property type="entry name" value="ALPHA-1,3/1,6-MANNOSYLTRANSFERASE ALG2"/>
    <property type="match status" value="1"/>
</dbReference>
<comment type="similarity">
    <text evidence="10">Belongs to the glycosyltransferase group 1 family.</text>
</comment>
<dbReference type="PANTHER" id="PTHR45918:SF1">
    <property type="entry name" value="ALPHA-1,3_1,6-MANNOSYLTRANSFERASE ALG2"/>
    <property type="match status" value="1"/>
</dbReference>
<dbReference type="EC" id="2.4.1.257" evidence="10"/>
<protein>
    <recommendedName>
        <fullName evidence="10">Alpha-1,3/1,6-mannosyltransferase ALG2</fullName>
        <ecNumber evidence="10">2.4.1.132</ecNumber>
        <ecNumber evidence="10">2.4.1.257</ecNumber>
    </recommendedName>
    <alternativeName>
        <fullName evidence="10">GDP-Man:Man(1)GlcNAc(2)-PP-Dol alpha-1,3-mannosyltransferase</fullName>
    </alternativeName>
</protein>
<organism evidence="13 14">
    <name type="scientific">Clavelina lepadiformis</name>
    <name type="common">Light-bulb sea squirt</name>
    <name type="synonym">Ascidia lepadiformis</name>
    <dbReference type="NCBI Taxonomy" id="159417"/>
    <lineage>
        <taxon>Eukaryota</taxon>
        <taxon>Metazoa</taxon>
        <taxon>Chordata</taxon>
        <taxon>Tunicata</taxon>
        <taxon>Ascidiacea</taxon>
        <taxon>Aplousobranchia</taxon>
        <taxon>Clavelinidae</taxon>
        <taxon>Clavelina</taxon>
    </lineage>
</organism>
<keyword evidence="3 10" id="KW-0808">Transferase</keyword>
<comment type="function">
    <text evidence="10">Mannosylates Man(2)GlcNAc(2)-dolichol diphosphate and Man(1)GlcNAc(2)-dolichol diphosphate to form Man(3)GlcNAc(2)-dolichol diphosphate.</text>
</comment>
<evidence type="ECO:0000256" key="3">
    <source>
        <dbReference type="ARBA" id="ARBA00022679"/>
    </source>
</evidence>
<feature type="domain" description="Glycosyltransferase subfamily 4-like N-terminal" evidence="12">
    <location>
        <begin position="12"/>
        <end position="189"/>
    </location>
</feature>
<evidence type="ECO:0000256" key="6">
    <source>
        <dbReference type="ARBA" id="ARBA00022989"/>
    </source>
</evidence>
<dbReference type="InterPro" id="IPR028098">
    <property type="entry name" value="Glyco_trans_4-like_N"/>
</dbReference>
<evidence type="ECO:0000256" key="9">
    <source>
        <dbReference type="ARBA" id="ARBA00045104"/>
    </source>
</evidence>